<comment type="similarity">
    <text evidence="1">Belongs to the peptidase C40 family.</text>
</comment>
<protein>
    <submittedName>
        <fullName evidence="6">Cell wall-associated hydrolase, NlpC family</fullName>
    </submittedName>
</protein>
<dbReference type="PROSITE" id="PS51935">
    <property type="entry name" value="NLPC_P60"/>
    <property type="match status" value="1"/>
</dbReference>
<evidence type="ECO:0000313" key="7">
    <source>
        <dbReference type="Proteomes" id="UP000198725"/>
    </source>
</evidence>
<proteinExistence type="inferred from homology"/>
<dbReference type="InterPro" id="IPR000064">
    <property type="entry name" value="NLP_P60_dom"/>
</dbReference>
<keyword evidence="4" id="KW-0788">Thiol protease</keyword>
<dbReference type="GO" id="GO:0008234">
    <property type="term" value="F:cysteine-type peptidase activity"/>
    <property type="evidence" value="ECO:0007669"/>
    <property type="project" value="UniProtKB-KW"/>
</dbReference>
<organism evidence="6 7">
    <name type="scientific">Rhodanobacter glycinis</name>
    <dbReference type="NCBI Taxonomy" id="582702"/>
    <lineage>
        <taxon>Bacteria</taxon>
        <taxon>Pseudomonadati</taxon>
        <taxon>Pseudomonadota</taxon>
        <taxon>Gammaproteobacteria</taxon>
        <taxon>Lysobacterales</taxon>
        <taxon>Rhodanobacteraceae</taxon>
        <taxon>Rhodanobacter</taxon>
    </lineage>
</organism>
<evidence type="ECO:0000313" key="6">
    <source>
        <dbReference type="EMBL" id="SFK78111.1"/>
    </source>
</evidence>
<evidence type="ECO:0000259" key="5">
    <source>
        <dbReference type="PROSITE" id="PS51935"/>
    </source>
</evidence>
<gene>
    <name evidence="6" type="ORF">SAMN05192579_106186</name>
</gene>
<dbReference type="Pfam" id="PF00877">
    <property type="entry name" value="NLPC_P60"/>
    <property type="match status" value="1"/>
</dbReference>
<keyword evidence="2" id="KW-0645">Protease</keyword>
<dbReference type="InterPro" id="IPR051202">
    <property type="entry name" value="Peptidase_C40"/>
</dbReference>
<evidence type="ECO:0000256" key="3">
    <source>
        <dbReference type="ARBA" id="ARBA00022801"/>
    </source>
</evidence>
<keyword evidence="3 6" id="KW-0378">Hydrolase</keyword>
<dbReference type="RefSeq" id="WP_092703336.1">
    <property type="nucleotide sequence ID" value="NZ_FOSR01000006.1"/>
</dbReference>
<dbReference type="GO" id="GO:0006508">
    <property type="term" value="P:proteolysis"/>
    <property type="evidence" value="ECO:0007669"/>
    <property type="project" value="UniProtKB-KW"/>
</dbReference>
<dbReference type="Gene3D" id="3.90.1720.10">
    <property type="entry name" value="endopeptidase domain like (from Nostoc punctiforme)"/>
    <property type="match status" value="1"/>
</dbReference>
<dbReference type="InterPro" id="IPR038765">
    <property type="entry name" value="Papain-like_cys_pep_sf"/>
</dbReference>
<dbReference type="Proteomes" id="UP000198725">
    <property type="component" value="Unassembled WGS sequence"/>
</dbReference>
<sequence>MRFASALSLSVLPPHAATRLRLATLLALILLLAACASSPHRHERTFKPSDSALANEPARAPTGEVATANDVLFRALALVGTPYHWGGNTPESGFDCSGLVDYIYRHGADIVLPHSSRDMARTDGRKVKSMRNLMSGDLVFFDIGGSISHVGVYVGKGRFVHAPNSGGTVRLDDIDGPYWRDHFAYGKRLLD</sequence>
<evidence type="ECO:0000256" key="2">
    <source>
        <dbReference type="ARBA" id="ARBA00022670"/>
    </source>
</evidence>
<keyword evidence="7" id="KW-1185">Reference proteome</keyword>
<dbReference type="EMBL" id="FOSR01000006">
    <property type="protein sequence ID" value="SFK78111.1"/>
    <property type="molecule type" value="Genomic_DNA"/>
</dbReference>
<dbReference type="AlphaFoldDB" id="A0A1I4CDN6"/>
<dbReference type="PANTHER" id="PTHR47053">
    <property type="entry name" value="MUREIN DD-ENDOPEPTIDASE MEPH-RELATED"/>
    <property type="match status" value="1"/>
</dbReference>
<name>A0A1I4CDN6_9GAMM</name>
<evidence type="ECO:0000256" key="1">
    <source>
        <dbReference type="ARBA" id="ARBA00007074"/>
    </source>
</evidence>
<evidence type="ECO:0000256" key="4">
    <source>
        <dbReference type="ARBA" id="ARBA00022807"/>
    </source>
</evidence>
<feature type="domain" description="NlpC/P60" evidence="5">
    <location>
        <begin position="65"/>
        <end position="190"/>
    </location>
</feature>
<dbReference type="SUPFAM" id="SSF54001">
    <property type="entry name" value="Cysteine proteinases"/>
    <property type="match status" value="1"/>
</dbReference>
<reference evidence="7" key="1">
    <citation type="submission" date="2016-10" db="EMBL/GenBank/DDBJ databases">
        <authorList>
            <person name="Varghese N."/>
            <person name="Submissions S."/>
        </authorList>
    </citation>
    <scope>NUCLEOTIDE SEQUENCE [LARGE SCALE GENOMIC DNA]</scope>
    <source>
        <strain evidence="7">MO64</strain>
    </source>
</reference>
<dbReference type="PROSITE" id="PS51257">
    <property type="entry name" value="PROKAR_LIPOPROTEIN"/>
    <property type="match status" value="1"/>
</dbReference>
<accession>A0A1I4CDN6</accession>
<dbReference type="PANTHER" id="PTHR47053:SF1">
    <property type="entry name" value="MUREIN DD-ENDOPEPTIDASE MEPH-RELATED"/>
    <property type="match status" value="1"/>
</dbReference>